<keyword evidence="4" id="KW-1185">Reference proteome</keyword>
<organism evidence="3 4">
    <name type="scientific">Paramecium sonneborni</name>
    <dbReference type="NCBI Taxonomy" id="65129"/>
    <lineage>
        <taxon>Eukaryota</taxon>
        <taxon>Sar</taxon>
        <taxon>Alveolata</taxon>
        <taxon>Ciliophora</taxon>
        <taxon>Intramacronucleata</taxon>
        <taxon>Oligohymenophorea</taxon>
        <taxon>Peniculida</taxon>
        <taxon>Parameciidae</taxon>
        <taxon>Paramecium</taxon>
    </lineage>
</organism>
<dbReference type="CDD" id="cd00167">
    <property type="entry name" value="SANT"/>
    <property type="match status" value="1"/>
</dbReference>
<feature type="region of interest" description="Disordered" evidence="1">
    <location>
        <begin position="1"/>
        <end position="28"/>
    </location>
</feature>
<gene>
    <name evidence="3" type="ORF">PSON_ATCC_30995.1.T0350030</name>
</gene>
<accession>A0A8S1M7D9</accession>
<proteinExistence type="predicted"/>
<dbReference type="PROSITE" id="PS51294">
    <property type="entry name" value="HTH_MYB"/>
    <property type="match status" value="1"/>
</dbReference>
<dbReference type="Proteomes" id="UP000692954">
    <property type="component" value="Unassembled WGS sequence"/>
</dbReference>
<dbReference type="EMBL" id="CAJJDN010000035">
    <property type="protein sequence ID" value="CAD8076548.1"/>
    <property type="molecule type" value="Genomic_DNA"/>
</dbReference>
<dbReference type="Pfam" id="PF00249">
    <property type="entry name" value="Myb_DNA-binding"/>
    <property type="match status" value="1"/>
</dbReference>
<evidence type="ECO:0000313" key="4">
    <source>
        <dbReference type="Proteomes" id="UP000692954"/>
    </source>
</evidence>
<name>A0A8S1M7D9_9CILI</name>
<dbReference type="InterPro" id="IPR001005">
    <property type="entry name" value="SANT/Myb"/>
</dbReference>
<evidence type="ECO:0000259" key="2">
    <source>
        <dbReference type="PROSITE" id="PS51294"/>
    </source>
</evidence>
<feature type="domain" description="HTH myb-type" evidence="2">
    <location>
        <begin position="99"/>
        <end position="142"/>
    </location>
</feature>
<sequence>MSNQNSQYDGSNDENKESITLQSIKSEEESQEQAFYNYSTQKDQMNLLNPNFQDDVSAFVECFKAPIKQGQQKANFSKNILRKVQYKKKNKRVKEFHYEEDIKLLNLLHQHGRQFSKIVKQFPRRTINMLKNRYYKNLRYRWEELLGIEYTENDIEQKTENQLDVTYQNNQLLNHQDLINMIPNSYSCPIICGMLSQFITKMDQFLKSQF</sequence>
<protein>
    <recommendedName>
        <fullName evidence="2">HTH myb-type domain-containing protein</fullName>
    </recommendedName>
</protein>
<comment type="caution">
    <text evidence="3">The sequence shown here is derived from an EMBL/GenBank/DDBJ whole genome shotgun (WGS) entry which is preliminary data.</text>
</comment>
<dbReference type="OrthoDB" id="298839at2759"/>
<feature type="compositionally biased region" description="Polar residues" evidence="1">
    <location>
        <begin position="1"/>
        <end position="10"/>
    </location>
</feature>
<dbReference type="SMART" id="SM00717">
    <property type="entry name" value="SANT"/>
    <property type="match status" value="1"/>
</dbReference>
<evidence type="ECO:0000313" key="3">
    <source>
        <dbReference type="EMBL" id="CAD8076548.1"/>
    </source>
</evidence>
<dbReference type="AlphaFoldDB" id="A0A8S1M7D9"/>
<evidence type="ECO:0000256" key="1">
    <source>
        <dbReference type="SAM" id="MobiDB-lite"/>
    </source>
</evidence>
<reference evidence="3" key="1">
    <citation type="submission" date="2021-01" db="EMBL/GenBank/DDBJ databases">
        <authorList>
            <consortium name="Genoscope - CEA"/>
            <person name="William W."/>
        </authorList>
    </citation>
    <scope>NUCLEOTIDE SEQUENCE</scope>
</reference>
<dbReference type="InterPro" id="IPR017930">
    <property type="entry name" value="Myb_dom"/>
</dbReference>